<comment type="caution">
    <text evidence="4">The sequence shown here is derived from an EMBL/GenBank/DDBJ whole genome shotgun (WGS) entry which is preliminary data.</text>
</comment>
<dbReference type="GO" id="GO:0008270">
    <property type="term" value="F:zinc ion binding"/>
    <property type="evidence" value="ECO:0007669"/>
    <property type="project" value="UniProtKB-KW"/>
</dbReference>
<protein>
    <recommendedName>
        <fullName evidence="3">C2H2-type domain-containing protein</fullName>
    </recommendedName>
</protein>
<dbReference type="PROSITE" id="PS00028">
    <property type="entry name" value="ZINC_FINGER_C2H2_1"/>
    <property type="match status" value="3"/>
</dbReference>
<feature type="domain" description="C2H2-type" evidence="3">
    <location>
        <begin position="175"/>
        <end position="202"/>
    </location>
</feature>
<dbReference type="SUPFAM" id="SSF57667">
    <property type="entry name" value="beta-beta-alpha zinc fingers"/>
    <property type="match status" value="2"/>
</dbReference>
<dbReference type="EMBL" id="JAXUIC010000009">
    <property type="protein sequence ID" value="KAK4570871.1"/>
    <property type="molecule type" value="Genomic_DNA"/>
</dbReference>
<dbReference type="GO" id="GO:0006355">
    <property type="term" value="P:regulation of DNA-templated transcription"/>
    <property type="evidence" value="ECO:0007669"/>
    <property type="project" value="InterPro"/>
</dbReference>
<feature type="region of interest" description="Disordered" evidence="2">
    <location>
        <begin position="28"/>
        <end position="59"/>
    </location>
</feature>
<dbReference type="InterPro" id="IPR036236">
    <property type="entry name" value="Znf_C2H2_sf"/>
</dbReference>
<reference evidence="4 5" key="1">
    <citation type="journal article" date="2023" name="G3 (Bethesda)">
        <title>A haplotype-resolved chromosome-scale genome for Quercus rubra L. provides insights into the genetics of adaptive traits for red oak species.</title>
        <authorList>
            <person name="Kapoor B."/>
            <person name="Jenkins J."/>
            <person name="Schmutz J."/>
            <person name="Zhebentyayeva T."/>
            <person name="Kuelheim C."/>
            <person name="Coggeshall M."/>
            <person name="Heim C."/>
            <person name="Lasky J.R."/>
            <person name="Leites L."/>
            <person name="Islam-Faridi N."/>
            <person name="Romero-Severson J."/>
            <person name="DeLeo V.L."/>
            <person name="Lucas S.M."/>
            <person name="Lazic D."/>
            <person name="Gailing O."/>
            <person name="Carlson J."/>
            <person name="Staton M."/>
        </authorList>
    </citation>
    <scope>NUCLEOTIDE SEQUENCE [LARGE SCALE GENOMIC DNA]</scope>
    <source>
        <strain evidence="4">Pseudo-F2</strain>
    </source>
</reference>
<keyword evidence="5" id="KW-1185">Reference proteome</keyword>
<evidence type="ECO:0000256" key="2">
    <source>
        <dbReference type="SAM" id="MobiDB-lite"/>
    </source>
</evidence>
<keyword evidence="1" id="KW-0479">Metal-binding</keyword>
<dbReference type="AlphaFoldDB" id="A0AAN7IGY0"/>
<dbReference type="Pfam" id="PF13912">
    <property type="entry name" value="zf-C2H2_6"/>
    <property type="match status" value="3"/>
</dbReference>
<evidence type="ECO:0000256" key="1">
    <source>
        <dbReference type="PROSITE-ProRule" id="PRU00042"/>
    </source>
</evidence>
<feature type="compositionally biased region" description="Basic and acidic residues" evidence="2">
    <location>
        <begin position="135"/>
        <end position="146"/>
    </location>
</feature>
<dbReference type="SMART" id="SM00355">
    <property type="entry name" value="ZnF_C2H2"/>
    <property type="match status" value="3"/>
</dbReference>
<feature type="compositionally biased region" description="Low complexity" evidence="2">
    <location>
        <begin position="43"/>
        <end position="56"/>
    </location>
</feature>
<name>A0AAN7IGY0_QUERU</name>
<sequence>MEKHRICKICNKRFANGKAMGGHMRSHLAKLPLPPKHENSAQTESAQTLSPSSSTSLNFHHRNNMMQSYRSINGGELSTEEATFHGESDSDSHLKNTTRRRSKRPRIIETERVKFSAEEVAMWLLKLSKDKWTKGKEKVQQKVETDTKEDDVEEEEKADYSVSKIRKKSHSQTKFRCETCRKVFPSYQALGGHRASHKKIRNNDEDDLEDDNDNFVVDEKVFECPFCFKVFDSGQALGGHKKVHLSNLGNGNANARSSARNKLIDLNLPAPVDEDEVISQLYPMQHK</sequence>
<feature type="compositionally biased region" description="Basic and acidic residues" evidence="2">
    <location>
        <begin position="82"/>
        <end position="94"/>
    </location>
</feature>
<evidence type="ECO:0000313" key="4">
    <source>
        <dbReference type="EMBL" id="KAK4570871.1"/>
    </source>
</evidence>
<keyword evidence="1" id="KW-0862">Zinc</keyword>
<feature type="region of interest" description="Disordered" evidence="2">
    <location>
        <begin position="82"/>
        <end position="103"/>
    </location>
</feature>
<evidence type="ECO:0000259" key="3">
    <source>
        <dbReference type="PROSITE" id="PS50157"/>
    </source>
</evidence>
<organism evidence="4 5">
    <name type="scientific">Quercus rubra</name>
    <name type="common">Northern red oak</name>
    <name type="synonym">Quercus borealis</name>
    <dbReference type="NCBI Taxonomy" id="3512"/>
    <lineage>
        <taxon>Eukaryota</taxon>
        <taxon>Viridiplantae</taxon>
        <taxon>Streptophyta</taxon>
        <taxon>Embryophyta</taxon>
        <taxon>Tracheophyta</taxon>
        <taxon>Spermatophyta</taxon>
        <taxon>Magnoliopsida</taxon>
        <taxon>eudicotyledons</taxon>
        <taxon>Gunneridae</taxon>
        <taxon>Pentapetalae</taxon>
        <taxon>rosids</taxon>
        <taxon>fabids</taxon>
        <taxon>Fagales</taxon>
        <taxon>Fagaceae</taxon>
        <taxon>Quercus</taxon>
    </lineage>
</organism>
<evidence type="ECO:0000313" key="5">
    <source>
        <dbReference type="Proteomes" id="UP001324115"/>
    </source>
</evidence>
<feature type="domain" description="C2H2-type" evidence="3">
    <location>
        <begin position="222"/>
        <end position="244"/>
    </location>
</feature>
<dbReference type="InterPro" id="IPR013087">
    <property type="entry name" value="Znf_C2H2_type"/>
</dbReference>
<dbReference type="InterPro" id="IPR044303">
    <property type="entry name" value="ZAT1/4/9"/>
</dbReference>
<keyword evidence="1" id="KW-0863">Zinc-finger</keyword>
<feature type="compositionally biased region" description="Acidic residues" evidence="2">
    <location>
        <begin position="147"/>
        <end position="156"/>
    </location>
</feature>
<feature type="domain" description="C2H2-type" evidence="3">
    <location>
        <begin position="5"/>
        <end position="32"/>
    </location>
</feature>
<accession>A0AAN7IGY0</accession>
<dbReference type="Proteomes" id="UP001324115">
    <property type="component" value="Unassembled WGS sequence"/>
</dbReference>
<dbReference type="Gene3D" id="3.30.160.60">
    <property type="entry name" value="Classic Zinc Finger"/>
    <property type="match status" value="1"/>
</dbReference>
<dbReference type="PANTHER" id="PTHR46326">
    <property type="entry name" value="ZINC FINGER PROTEIN ZAT1-RELATED"/>
    <property type="match status" value="1"/>
</dbReference>
<dbReference type="PANTHER" id="PTHR46326:SF10">
    <property type="entry name" value="C2H2 AND C2HC ZINC FINGER PROTEIN"/>
    <property type="match status" value="1"/>
</dbReference>
<dbReference type="PROSITE" id="PS50157">
    <property type="entry name" value="ZINC_FINGER_C2H2_2"/>
    <property type="match status" value="3"/>
</dbReference>
<feature type="region of interest" description="Disordered" evidence="2">
    <location>
        <begin position="135"/>
        <end position="156"/>
    </location>
</feature>
<proteinExistence type="predicted"/>
<gene>
    <name evidence="4" type="ORF">RGQ29_029648</name>
</gene>